<dbReference type="EMBL" id="NPDV01000022">
    <property type="protein sequence ID" value="PJZ51607.1"/>
    <property type="molecule type" value="Genomic_DNA"/>
</dbReference>
<evidence type="ECO:0000313" key="3">
    <source>
        <dbReference type="Proteomes" id="UP000232149"/>
    </source>
</evidence>
<dbReference type="EMBL" id="NPDU01000024">
    <property type="protein sequence ID" value="PJZ61884.1"/>
    <property type="molecule type" value="Genomic_DNA"/>
</dbReference>
<reference evidence="3 4" key="1">
    <citation type="submission" date="2017-07" db="EMBL/GenBank/DDBJ databases">
        <title>Leptospira spp. isolated from tropical soils.</title>
        <authorList>
            <person name="Thibeaux R."/>
            <person name="Iraola G."/>
            <person name="Ferres I."/>
            <person name="Bierque E."/>
            <person name="Girault D."/>
            <person name="Soupe-Gilbert M.-E."/>
            <person name="Picardeau M."/>
            <person name="Goarant C."/>
        </authorList>
    </citation>
    <scope>NUCLEOTIDE SEQUENCE [LARGE SCALE GENOMIC DNA]</scope>
    <source>
        <strain evidence="1 4">FH2-B-C1</strain>
        <strain evidence="2 3">FH2-B-D1</strain>
    </source>
</reference>
<name>A0A2M9YJ94_9LEPT</name>
<proteinExistence type="predicted"/>
<organism evidence="1 4">
    <name type="scientific">Leptospira adleri</name>
    <dbReference type="NCBI Taxonomy" id="2023186"/>
    <lineage>
        <taxon>Bacteria</taxon>
        <taxon>Pseudomonadati</taxon>
        <taxon>Spirochaetota</taxon>
        <taxon>Spirochaetia</taxon>
        <taxon>Leptospirales</taxon>
        <taxon>Leptospiraceae</taxon>
        <taxon>Leptospira</taxon>
    </lineage>
</organism>
<keyword evidence="3" id="KW-1185">Reference proteome</keyword>
<dbReference type="RefSeq" id="WP_100787402.1">
    <property type="nucleotide sequence ID" value="NZ_NPDU01000024.1"/>
</dbReference>
<evidence type="ECO:0000313" key="1">
    <source>
        <dbReference type="EMBL" id="PJZ51607.1"/>
    </source>
</evidence>
<dbReference type="Proteomes" id="UP000232149">
    <property type="component" value="Unassembled WGS sequence"/>
</dbReference>
<comment type="caution">
    <text evidence="1">The sequence shown here is derived from an EMBL/GenBank/DDBJ whole genome shotgun (WGS) entry which is preliminary data.</text>
</comment>
<evidence type="ECO:0000313" key="4">
    <source>
        <dbReference type="Proteomes" id="UP000232188"/>
    </source>
</evidence>
<sequence>MEIIGELLESDVDEKSKLEGYVTLNVLMGHSIRTDSLSPDQGNYIKIIARSLLEGLFLAENKLENEMLESDVSDHLRKKIRYGKPLSRFLI</sequence>
<accession>A0A2M9YJ94</accession>
<gene>
    <name evidence="2" type="ORF">CH376_10800</name>
    <name evidence="1" type="ORF">CH380_19365</name>
</gene>
<dbReference type="Proteomes" id="UP000232188">
    <property type="component" value="Unassembled WGS sequence"/>
</dbReference>
<protein>
    <submittedName>
        <fullName evidence="1">Uncharacterized protein</fullName>
    </submittedName>
</protein>
<evidence type="ECO:0000313" key="2">
    <source>
        <dbReference type="EMBL" id="PJZ61884.1"/>
    </source>
</evidence>
<dbReference type="AlphaFoldDB" id="A0A2M9YJ94"/>